<evidence type="ECO:0000313" key="5">
    <source>
        <dbReference type="Proteomes" id="UP001149165"/>
    </source>
</evidence>
<evidence type="ECO:0008006" key="6">
    <source>
        <dbReference type="Google" id="ProtNLM"/>
    </source>
</evidence>
<protein>
    <recommendedName>
        <fullName evidence="6">Short-chain dehydrogenase/reductase SDR</fullName>
    </recommendedName>
</protein>
<dbReference type="Gene3D" id="3.40.50.720">
    <property type="entry name" value="NAD(P)-binding Rossmann-like Domain"/>
    <property type="match status" value="1"/>
</dbReference>
<dbReference type="PANTHER" id="PTHR43639">
    <property type="entry name" value="OXIDOREDUCTASE, SHORT-CHAIN DEHYDROGENASE/REDUCTASE FAMILY (AFU_ORTHOLOGUE AFUA_5G02870)"/>
    <property type="match status" value="1"/>
</dbReference>
<dbReference type="AlphaFoldDB" id="A0A9W9FIF5"/>
<dbReference type="GO" id="GO:0016491">
    <property type="term" value="F:oxidoreductase activity"/>
    <property type="evidence" value="ECO:0007669"/>
    <property type="project" value="UniProtKB-KW"/>
</dbReference>
<dbReference type="PANTHER" id="PTHR43639:SF1">
    <property type="entry name" value="SHORT-CHAIN DEHYDROGENASE_REDUCTASE FAMILY PROTEIN"/>
    <property type="match status" value="1"/>
</dbReference>
<comment type="similarity">
    <text evidence="1">Belongs to the short-chain dehydrogenases/reductases (SDR) family.</text>
</comment>
<dbReference type="SUPFAM" id="SSF51735">
    <property type="entry name" value="NAD(P)-binding Rossmann-fold domains"/>
    <property type="match status" value="1"/>
</dbReference>
<dbReference type="PROSITE" id="PS00061">
    <property type="entry name" value="ADH_SHORT"/>
    <property type="match status" value="1"/>
</dbReference>
<dbReference type="InterPro" id="IPR002347">
    <property type="entry name" value="SDR_fam"/>
</dbReference>
<reference evidence="4" key="2">
    <citation type="journal article" date="2023" name="IMA Fungus">
        <title>Comparative genomic study of the Penicillium genus elucidates a diverse pangenome and 15 lateral gene transfer events.</title>
        <authorList>
            <person name="Petersen C."/>
            <person name="Sorensen T."/>
            <person name="Nielsen M.R."/>
            <person name="Sondergaard T.E."/>
            <person name="Sorensen J.L."/>
            <person name="Fitzpatrick D.A."/>
            <person name="Frisvad J.C."/>
            <person name="Nielsen K.L."/>
        </authorList>
    </citation>
    <scope>NUCLEOTIDE SEQUENCE</scope>
    <source>
        <strain evidence="4">IBT 30069</strain>
    </source>
</reference>
<keyword evidence="3" id="KW-0560">Oxidoreductase</keyword>
<reference evidence="4" key="1">
    <citation type="submission" date="2022-11" db="EMBL/GenBank/DDBJ databases">
        <authorList>
            <person name="Petersen C."/>
        </authorList>
    </citation>
    <scope>NUCLEOTIDE SEQUENCE</scope>
    <source>
        <strain evidence="4">IBT 30069</strain>
    </source>
</reference>
<dbReference type="OrthoDB" id="47007at2759"/>
<evidence type="ECO:0000256" key="2">
    <source>
        <dbReference type="ARBA" id="ARBA00022857"/>
    </source>
</evidence>
<organism evidence="4 5">
    <name type="scientific">Penicillium angulare</name>
    <dbReference type="NCBI Taxonomy" id="116970"/>
    <lineage>
        <taxon>Eukaryota</taxon>
        <taxon>Fungi</taxon>
        <taxon>Dikarya</taxon>
        <taxon>Ascomycota</taxon>
        <taxon>Pezizomycotina</taxon>
        <taxon>Eurotiomycetes</taxon>
        <taxon>Eurotiomycetidae</taxon>
        <taxon>Eurotiales</taxon>
        <taxon>Aspergillaceae</taxon>
        <taxon>Penicillium</taxon>
    </lineage>
</organism>
<dbReference type="PRINTS" id="PR00081">
    <property type="entry name" value="GDHRDH"/>
</dbReference>
<dbReference type="EMBL" id="JAPQKH010000004">
    <property type="protein sequence ID" value="KAJ5100823.1"/>
    <property type="molecule type" value="Genomic_DNA"/>
</dbReference>
<dbReference type="InterPro" id="IPR020904">
    <property type="entry name" value="Sc_DH/Rdtase_CS"/>
</dbReference>
<dbReference type="InterPro" id="IPR036291">
    <property type="entry name" value="NAD(P)-bd_dom_sf"/>
</dbReference>
<gene>
    <name evidence="4" type="ORF">N7456_006875</name>
</gene>
<keyword evidence="2" id="KW-0521">NADP</keyword>
<evidence type="ECO:0000256" key="3">
    <source>
        <dbReference type="ARBA" id="ARBA00023002"/>
    </source>
</evidence>
<name>A0A9W9FIF5_9EURO</name>
<sequence length="149" mass="16423">MPSISAAESIAENFRYFRVKAIIVKADLSKIEEIVLIFQNVTEKIGPVDIVFNISGVEHPGAIQYVTEQGIDHVFALNVKTQFLVAQQAYKYIAKDGRLILMSSISAHNGIPKNVVYVGSKAAAQGMIKCLGYDFGPRKLLSMPLPREL</sequence>
<evidence type="ECO:0000256" key="1">
    <source>
        <dbReference type="ARBA" id="ARBA00006484"/>
    </source>
</evidence>
<accession>A0A9W9FIF5</accession>
<dbReference type="Proteomes" id="UP001149165">
    <property type="component" value="Unassembled WGS sequence"/>
</dbReference>
<comment type="caution">
    <text evidence="4">The sequence shown here is derived from an EMBL/GenBank/DDBJ whole genome shotgun (WGS) entry which is preliminary data.</text>
</comment>
<evidence type="ECO:0000313" key="4">
    <source>
        <dbReference type="EMBL" id="KAJ5100823.1"/>
    </source>
</evidence>
<proteinExistence type="inferred from homology"/>
<keyword evidence="5" id="KW-1185">Reference proteome</keyword>
<dbReference type="Pfam" id="PF00106">
    <property type="entry name" value="adh_short"/>
    <property type="match status" value="1"/>
</dbReference>